<sequence length="219" mass="22904">MTLATDPSRRLHAAPQSPAQALPEAKPTAAAPASRIGLNGVDELGYGGSDAEPPSYGETMMKLALIRDRLRDTSRAYQQIEQLYGGQLRVEEVQLKLDAAQEGFKGKNLEAWTKLGGGLLTAGGALAGTLVGNGQIGSEIGRGTGAGAEALGSLAANPHYLGEQQRNAAAEYYRQLSDTYNRCASDAFEGAKSASERGNGNLQAFVQAVAEINRAATAR</sequence>
<dbReference type="InterPro" id="IPR008611">
    <property type="entry name" value="SctB2-like"/>
</dbReference>
<evidence type="ECO:0000313" key="2">
    <source>
        <dbReference type="EMBL" id="VVE85990.1"/>
    </source>
</evidence>
<evidence type="ECO:0000313" key="3">
    <source>
        <dbReference type="Proteomes" id="UP000335538"/>
    </source>
</evidence>
<gene>
    <name evidence="2" type="primary">sseD</name>
    <name evidence="2" type="ORF">PSP31121_05629</name>
</gene>
<dbReference type="EMBL" id="CABPSR010000059">
    <property type="protein sequence ID" value="VVE85990.1"/>
    <property type="molecule type" value="Genomic_DNA"/>
</dbReference>
<reference evidence="2 3" key="1">
    <citation type="submission" date="2019-08" db="EMBL/GenBank/DDBJ databases">
        <authorList>
            <person name="Peeters C."/>
        </authorList>
    </citation>
    <scope>NUCLEOTIDE SEQUENCE [LARGE SCALE GENOMIC DNA]</scope>
    <source>
        <strain evidence="2 3">LMG 31121</strain>
    </source>
</reference>
<accession>A0A5E5BNV4</accession>
<dbReference type="RefSeq" id="WP_150811617.1">
    <property type="nucleotide sequence ID" value="NZ_CABPSR010000059.1"/>
</dbReference>
<dbReference type="Pfam" id="PF05802">
    <property type="entry name" value="SctB2"/>
    <property type="match status" value="1"/>
</dbReference>
<organism evidence="2 3">
    <name type="scientific">Pandoraea sputorum</name>
    <dbReference type="NCBI Taxonomy" id="93222"/>
    <lineage>
        <taxon>Bacteria</taxon>
        <taxon>Pseudomonadati</taxon>
        <taxon>Pseudomonadota</taxon>
        <taxon>Betaproteobacteria</taxon>
        <taxon>Burkholderiales</taxon>
        <taxon>Burkholderiaceae</taxon>
        <taxon>Pandoraea</taxon>
    </lineage>
</organism>
<protein>
    <submittedName>
        <fullName evidence="2">Secreted effector protein SseD</fullName>
    </submittedName>
</protein>
<feature type="region of interest" description="Disordered" evidence="1">
    <location>
        <begin position="1"/>
        <end position="34"/>
    </location>
</feature>
<proteinExistence type="predicted"/>
<dbReference type="AlphaFoldDB" id="A0A5E5BNV4"/>
<evidence type="ECO:0000256" key="1">
    <source>
        <dbReference type="SAM" id="MobiDB-lite"/>
    </source>
</evidence>
<dbReference type="Proteomes" id="UP000335538">
    <property type="component" value="Unassembled WGS sequence"/>
</dbReference>
<name>A0A5E5BNV4_9BURK</name>